<sequence length="99" mass="11069">MAAEDQRCRLADAVRAAARAVAYRGRPRGERQSLEAIVHIACTGQAWTRLPPALGPFQACRRRFIRWRDDGTLQQISRAVLPEGDAIWQQRLAAYIGPA</sequence>
<dbReference type="RefSeq" id="WP_345623688.1">
    <property type="nucleotide sequence ID" value="NZ_BAABIG010000073.1"/>
</dbReference>
<accession>A0ABP9CW14</accession>
<comment type="caution">
    <text evidence="2">The sequence shown here is derived from an EMBL/GenBank/DDBJ whole genome shotgun (WGS) entry which is preliminary data.</text>
</comment>
<dbReference type="InterPro" id="IPR052909">
    <property type="entry name" value="Transposase_6_like"/>
</dbReference>
<dbReference type="Proteomes" id="UP001501265">
    <property type="component" value="Unassembled WGS sequence"/>
</dbReference>
<evidence type="ECO:0000259" key="1">
    <source>
        <dbReference type="Pfam" id="PF13340"/>
    </source>
</evidence>
<reference evidence="3" key="1">
    <citation type="journal article" date="2019" name="Int. J. Syst. Evol. Microbiol.">
        <title>The Global Catalogue of Microorganisms (GCM) 10K type strain sequencing project: providing services to taxonomists for standard genome sequencing and annotation.</title>
        <authorList>
            <consortium name="The Broad Institute Genomics Platform"/>
            <consortium name="The Broad Institute Genome Sequencing Center for Infectious Disease"/>
            <person name="Wu L."/>
            <person name="Ma J."/>
        </authorList>
    </citation>
    <scope>NUCLEOTIDE SEQUENCE [LARGE SCALE GENOMIC DNA]</scope>
    <source>
        <strain evidence="3">JCM 18081</strain>
    </source>
</reference>
<evidence type="ECO:0000313" key="3">
    <source>
        <dbReference type="Proteomes" id="UP001501265"/>
    </source>
</evidence>
<dbReference type="PANTHER" id="PTHR46637:SF1">
    <property type="entry name" value="BLL5188 PROTEIN"/>
    <property type="match status" value="1"/>
</dbReference>
<dbReference type="InterPro" id="IPR025161">
    <property type="entry name" value="IS402-like_dom"/>
</dbReference>
<dbReference type="Pfam" id="PF13340">
    <property type="entry name" value="DUF4096"/>
    <property type="match status" value="1"/>
</dbReference>
<evidence type="ECO:0000313" key="2">
    <source>
        <dbReference type="EMBL" id="GAA4819136.1"/>
    </source>
</evidence>
<name>A0ABP9CW14_9ACTN</name>
<dbReference type="EMBL" id="BAABIG010000073">
    <property type="protein sequence ID" value="GAA4819136.1"/>
    <property type="molecule type" value="Genomic_DNA"/>
</dbReference>
<proteinExistence type="predicted"/>
<dbReference type="PANTHER" id="PTHR46637">
    <property type="entry name" value="TIS1421-TRANSPOSASE PROTEIN A"/>
    <property type="match status" value="1"/>
</dbReference>
<gene>
    <name evidence="2" type="ORF">GCM10023220_60030</name>
</gene>
<keyword evidence="3" id="KW-1185">Reference proteome</keyword>
<feature type="domain" description="Insertion element IS402-like" evidence="1">
    <location>
        <begin position="19"/>
        <end position="76"/>
    </location>
</feature>
<organism evidence="2 3">
    <name type="scientific">Streptomyces ziwulingensis</name>
    <dbReference type="NCBI Taxonomy" id="1045501"/>
    <lineage>
        <taxon>Bacteria</taxon>
        <taxon>Bacillati</taxon>
        <taxon>Actinomycetota</taxon>
        <taxon>Actinomycetes</taxon>
        <taxon>Kitasatosporales</taxon>
        <taxon>Streptomycetaceae</taxon>
        <taxon>Streptomyces</taxon>
    </lineage>
</organism>
<protein>
    <recommendedName>
        <fullName evidence="1">Insertion element IS402-like domain-containing protein</fullName>
    </recommendedName>
</protein>